<evidence type="ECO:0000313" key="4">
    <source>
        <dbReference type="EMBL" id="SVA78733.1"/>
    </source>
</evidence>
<gene>
    <name evidence="4" type="ORF">METZ01_LOCUS131587</name>
</gene>
<feature type="domain" description="Impact N-terminal" evidence="2">
    <location>
        <begin position="17"/>
        <end position="121"/>
    </location>
</feature>
<dbReference type="InterPro" id="IPR001498">
    <property type="entry name" value="Impact_N"/>
</dbReference>
<proteinExistence type="inferred from homology"/>
<protein>
    <recommendedName>
        <fullName evidence="5">Impact N-terminal domain-containing protein</fullName>
    </recommendedName>
</protein>
<dbReference type="AlphaFoldDB" id="A0A381YQB1"/>
<evidence type="ECO:0008006" key="5">
    <source>
        <dbReference type="Google" id="ProtNLM"/>
    </source>
</evidence>
<comment type="similarity">
    <text evidence="1">Belongs to the IMPACT family.</text>
</comment>
<accession>A0A381YQB1</accession>
<dbReference type="SUPFAM" id="SSF54211">
    <property type="entry name" value="Ribosomal protein S5 domain 2-like"/>
    <property type="match status" value="1"/>
</dbReference>
<dbReference type="InterPro" id="IPR015269">
    <property type="entry name" value="UPF0029_Impact_C"/>
</dbReference>
<dbReference type="InterPro" id="IPR035647">
    <property type="entry name" value="EFG_III/V"/>
</dbReference>
<dbReference type="SUPFAM" id="SSF54980">
    <property type="entry name" value="EF-G C-terminal domain-like"/>
    <property type="match status" value="1"/>
</dbReference>
<reference evidence="4" key="1">
    <citation type="submission" date="2018-05" db="EMBL/GenBank/DDBJ databases">
        <authorList>
            <person name="Lanie J.A."/>
            <person name="Ng W.-L."/>
            <person name="Kazmierczak K.M."/>
            <person name="Andrzejewski T.M."/>
            <person name="Davidsen T.M."/>
            <person name="Wayne K.J."/>
            <person name="Tettelin H."/>
            <person name="Glass J.I."/>
            <person name="Rusch D."/>
            <person name="Podicherti R."/>
            <person name="Tsui H.-C.T."/>
            <person name="Winkler M.E."/>
        </authorList>
    </citation>
    <scope>NUCLEOTIDE SEQUENCE</scope>
</reference>
<dbReference type="EMBL" id="UINC01018691">
    <property type="protein sequence ID" value="SVA78733.1"/>
    <property type="molecule type" value="Genomic_DNA"/>
</dbReference>
<dbReference type="GO" id="GO:0005737">
    <property type="term" value="C:cytoplasm"/>
    <property type="evidence" value="ECO:0007669"/>
    <property type="project" value="TreeGrafter"/>
</dbReference>
<dbReference type="InterPro" id="IPR036956">
    <property type="entry name" value="Impact_N_sf"/>
</dbReference>
<feature type="domain" description="UPF0029" evidence="3">
    <location>
        <begin position="142"/>
        <end position="193"/>
    </location>
</feature>
<evidence type="ECO:0000259" key="3">
    <source>
        <dbReference type="Pfam" id="PF09186"/>
    </source>
</evidence>
<dbReference type="PANTHER" id="PTHR16301">
    <property type="entry name" value="IMPACT-RELATED"/>
    <property type="match status" value="1"/>
</dbReference>
<dbReference type="GO" id="GO:0006446">
    <property type="term" value="P:regulation of translational initiation"/>
    <property type="evidence" value="ECO:0007669"/>
    <property type="project" value="TreeGrafter"/>
</dbReference>
<dbReference type="InterPro" id="IPR020568">
    <property type="entry name" value="Ribosomal_Su5_D2-typ_SF"/>
</dbReference>
<dbReference type="Pfam" id="PF09186">
    <property type="entry name" value="DUF1949"/>
    <property type="match status" value="1"/>
</dbReference>
<dbReference type="Gene3D" id="3.30.230.30">
    <property type="entry name" value="Impact, N-terminal domain"/>
    <property type="match status" value="1"/>
</dbReference>
<sequence length="201" mass="22479">MEEFTLSSKSEGKYNEKGSIFSALAIPVSDVTEVKTNLHQLKEQFPDASHICYGYRIKERGRLDEFATDAGEPKGSSGLPILNVLKRNQIVDAVIFVVRYFGGSKLGIPGLINAYGTAAEGTIENAKVKKWVQLERISFIYNYDLQNKVDSILQKFRVNIIKSDFGESIQVELEIEVEKNEELSKELKEASNGTIRVIKAS</sequence>
<dbReference type="Pfam" id="PF01205">
    <property type="entry name" value="Impact_N"/>
    <property type="match status" value="1"/>
</dbReference>
<organism evidence="4">
    <name type="scientific">marine metagenome</name>
    <dbReference type="NCBI Taxonomy" id="408172"/>
    <lineage>
        <taxon>unclassified sequences</taxon>
        <taxon>metagenomes</taxon>
        <taxon>ecological metagenomes</taxon>
    </lineage>
</organism>
<evidence type="ECO:0000256" key="1">
    <source>
        <dbReference type="ARBA" id="ARBA00007665"/>
    </source>
</evidence>
<evidence type="ECO:0000259" key="2">
    <source>
        <dbReference type="Pfam" id="PF01205"/>
    </source>
</evidence>
<dbReference type="InterPro" id="IPR023582">
    <property type="entry name" value="Impact"/>
</dbReference>
<dbReference type="PANTHER" id="PTHR16301:SF20">
    <property type="entry name" value="IMPACT FAMILY MEMBER YIGZ"/>
    <property type="match status" value="1"/>
</dbReference>
<name>A0A381YQB1_9ZZZZ</name>